<keyword evidence="7 8" id="KW-0472">Membrane</keyword>
<evidence type="ECO:0000313" key="10">
    <source>
        <dbReference type="Proteomes" id="UP000033562"/>
    </source>
</evidence>
<gene>
    <name evidence="9" type="ORF">NLO413_0410</name>
</gene>
<protein>
    <submittedName>
        <fullName evidence="9">Alanine symporter family protein</fullName>
    </submittedName>
</protein>
<reference evidence="9 10" key="1">
    <citation type="submission" date="2015-02" db="EMBL/GenBank/DDBJ databases">
        <title>Genome Sequencing of Rickettsiales.</title>
        <authorList>
            <person name="Daugherty S.C."/>
            <person name="Su Q."/>
            <person name="Abolude K."/>
            <person name="Beier-Sexton M."/>
            <person name="Carlyon J.A."/>
            <person name="Carter R."/>
            <person name="Day N.P."/>
            <person name="Dumler S.J."/>
            <person name="Dyachenko V."/>
            <person name="Godinez A."/>
            <person name="Kurtti T.J."/>
            <person name="Lichay M."/>
            <person name="Mullins K.E."/>
            <person name="Ott S."/>
            <person name="Pappas-Brown V."/>
            <person name="Paris D.H."/>
            <person name="Patel P."/>
            <person name="Richards A.L."/>
            <person name="Sadzewicz L."/>
            <person name="Sears K."/>
            <person name="Seidman D."/>
            <person name="Sengamalay N."/>
            <person name="Stenos J."/>
            <person name="Tallon L.J."/>
            <person name="Vincent G."/>
            <person name="Fraser C.M."/>
            <person name="Munderloh U."/>
            <person name="Dunning-Hotopp J.C."/>
        </authorList>
    </citation>
    <scope>NUCLEOTIDE SEQUENCE [LARGE SCALE GENOMIC DNA]</scope>
    <source>
        <strain evidence="9 10">RAC413</strain>
    </source>
</reference>
<evidence type="ECO:0000256" key="4">
    <source>
        <dbReference type="ARBA" id="ARBA00022475"/>
    </source>
</evidence>
<feature type="transmembrane region" description="Helical" evidence="8">
    <location>
        <begin position="83"/>
        <end position="101"/>
    </location>
</feature>
<feature type="transmembrane region" description="Helical" evidence="8">
    <location>
        <begin position="107"/>
        <end position="128"/>
    </location>
</feature>
<keyword evidence="6 8" id="KW-1133">Transmembrane helix</keyword>
<dbReference type="Proteomes" id="UP000033562">
    <property type="component" value="Unassembled WGS sequence"/>
</dbReference>
<evidence type="ECO:0000256" key="5">
    <source>
        <dbReference type="ARBA" id="ARBA00022692"/>
    </source>
</evidence>
<dbReference type="AlphaFoldDB" id="A0A0F3NMN3"/>
<keyword evidence="4" id="KW-1003">Cell membrane</keyword>
<dbReference type="PRINTS" id="PR00175">
    <property type="entry name" value="NAALASMPORT"/>
</dbReference>
<keyword evidence="3" id="KW-0813">Transport</keyword>
<dbReference type="PANTHER" id="PTHR30330:SF1">
    <property type="entry name" value="AMINO-ACID CARRIER PROTEIN ALST"/>
    <property type="match status" value="1"/>
</dbReference>
<keyword evidence="5 8" id="KW-0812">Transmembrane</keyword>
<dbReference type="PATRIC" id="fig|1359163.3.peg.399"/>
<keyword evidence="10" id="KW-1185">Reference proteome</keyword>
<feature type="transmembrane region" description="Helical" evidence="8">
    <location>
        <begin position="49"/>
        <end position="71"/>
    </location>
</feature>
<dbReference type="STRING" id="1359163.NLO413_0410"/>
<evidence type="ECO:0000256" key="3">
    <source>
        <dbReference type="ARBA" id="ARBA00022448"/>
    </source>
</evidence>
<feature type="transmembrane region" description="Helical" evidence="8">
    <location>
        <begin position="207"/>
        <end position="233"/>
    </location>
</feature>
<feature type="transmembrane region" description="Helical" evidence="8">
    <location>
        <begin position="323"/>
        <end position="340"/>
    </location>
</feature>
<dbReference type="GO" id="GO:0005283">
    <property type="term" value="F:amino acid:sodium symporter activity"/>
    <property type="evidence" value="ECO:0007669"/>
    <property type="project" value="InterPro"/>
</dbReference>
<feature type="transmembrane region" description="Helical" evidence="8">
    <location>
        <begin position="299"/>
        <end position="317"/>
    </location>
</feature>
<dbReference type="PANTHER" id="PTHR30330">
    <property type="entry name" value="AGSS FAMILY TRANSPORTER, SODIUM-ALANINE"/>
    <property type="match status" value="1"/>
</dbReference>
<comment type="caution">
    <text evidence="9">The sequence shown here is derived from an EMBL/GenBank/DDBJ whole genome shotgun (WGS) entry which is preliminary data.</text>
</comment>
<name>A0A0F3NMN3_9RICK</name>
<proteinExistence type="inferred from homology"/>
<accession>A0A0F3NMN3</accession>
<comment type="similarity">
    <text evidence="2">Belongs to the alanine or glycine:cation symporter (AGCS) (TC 2.A.25) family.</text>
</comment>
<comment type="subcellular location">
    <subcellularLocation>
        <location evidence="1">Cell membrane</location>
        <topology evidence="1">Multi-pass membrane protein</topology>
    </subcellularLocation>
</comment>
<sequence length="359" mass="40467">MIIVIVITSIIKYVTCYLSISTKVQQKGKNFGGPSVYLQHAFKSQKTPIVFAIIMIICSITVGNLVQVNSLSIPMHLIKKPPISIGFLMAGVFLTLLTLQLKNITNIISSVVPIMTLSYLLLSAIVLYKFSYNIIPSIKLIFENFLSFNSLKFGTISAFIAETFHIIQVGTFRSIFATDIGLGLEGTVHSSVDNNNQDKIFNVEQSLLALISPFVVVIVTFITTMLLLVTNVWHNTDLESTNMCIEAFKTALHSHYINYILTAIMFCFSATTMFTWFFCAKNTILYTFKNNQSIKLWTIFFIAIIPIGSICKIQFLWDIADLAISLIIIMNTIGILILIYKYKDIFTSINYLRRFSDKA</sequence>
<evidence type="ECO:0000256" key="2">
    <source>
        <dbReference type="ARBA" id="ARBA00009261"/>
    </source>
</evidence>
<organism evidence="9 10">
    <name type="scientific">Candidatus Neoehrlichia procyonis str. RAC413</name>
    <dbReference type="NCBI Taxonomy" id="1359163"/>
    <lineage>
        <taxon>Bacteria</taxon>
        <taxon>Pseudomonadati</taxon>
        <taxon>Pseudomonadota</taxon>
        <taxon>Alphaproteobacteria</taxon>
        <taxon>Rickettsiales</taxon>
        <taxon>Anaplasmataceae</taxon>
        <taxon>Candidatus Neoehrlichia</taxon>
    </lineage>
</organism>
<evidence type="ECO:0000256" key="8">
    <source>
        <dbReference type="SAM" id="Phobius"/>
    </source>
</evidence>
<dbReference type="GO" id="GO:0005886">
    <property type="term" value="C:plasma membrane"/>
    <property type="evidence" value="ECO:0007669"/>
    <property type="project" value="UniProtKB-SubCell"/>
</dbReference>
<feature type="transmembrane region" description="Helical" evidence="8">
    <location>
        <begin position="256"/>
        <end position="278"/>
    </location>
</feature>
<dbReference type="InterPro" id="IPR001463">
    <property type="entry name" value="Na/Ala_symport"/>
</dbReference>
<dbReference type="Pfam" id="PF01235">
    <property type="entry name" value="Na_Ala_symp"/>
    <property type="match status" value="1"/>
</dbReference>
<evidence type="ECO:0000256" key="1">
    <source>
        <dbReference type="ARBA" id="ARBA00004651"/>
    </source>
</evidence>
<evidence type="ECO:0000313" key="9">
    <source>
        <dbReference type="EMBL" id="KJV69036.1"/>
    </source>
</evidence>
<evidence type="ECO:0000256" key="6">
    <source>
        <dbReference type="ARBA" id="ARBA00022989"/>
    </source>
</evidence>
<dbReference type="EMBL" id="LANX01000001">
    <property type="protein sequence ID" value="KJV69036.1"/>
    <property type="molecule type" value="Genomic_DNA"/>
</dbReference>
<evidence type="ECO:0000256" key="7">
    <source>
        <dbReference type="ARBA" id="ARBA00023136"/>
    </source>
</evidence>